<dbReference type="Pfam" id="PF13968">
    <property type="entry name" value="DUF4220"/>
    <property type="match status" value="1"/>
</dbReference>
<protein>
    <recommendedName>
        <fullName evidence="1">DUF4220 domain-containing protein</fullName>
    </recommendedName>
</protein>
<dbReference type="AlphaFoldDB" id="M8C172"/>
<organism evidence="2">
    <name type="scientific">Aegilops tauschii</name>
    <name type="common">Tausch's goatgrass</name>
    <name type="synonym">Aegilops squarrosa</name>
    <dbReference type="NCBI Taxonomy" id="37682"/>
    <lineage>
        <taxon>Eukaryota</taxon>
        <taxon>Viridiplantae</taxon>
        <taxon>Streptophyta</taxon>
        <taxon>Embryophyta</taxon>
        <taxon>Tracheophyta</taxon>
        <taxon>Spermatophyta</taxon>
        <taxon>Magnoliopsida</taxon>
        <taxon>Liliopsida</taxon>
        <taxon>Poales</taxon>
        <taxon>Poaceae</taxon>
        <taxon>BOP clade</taxon>
        <taxon>Pooideae</taxon>
        <taxon>Triticodae</taxon>
        <taxon>Triticeae</taxon>
        <taxon>Triticinae</taxon>
        <taxon>Aegilops</taxon>
    </lineage>
</organism>
<dbReference type="EnsemblPlants" id="EMT20797">
    <property type="protein sequence ID" value="EMT20797"/>
    <property type="gene ID" value="F775_14127"/>
</dbReference>
<sequence length="786" mass="88228">MAGNSTCKEPYISCCQGNYEQCLINCNDGVPGVEVLFFDTMSGQLWRLEAMLLVNAILAGVIVGIGAYGHRYRHYGFTGYLLLGATTLFLPIISYVLSSSGSVGDEFHVIIQATLIANCWAEFIHTYMVIVSTCLVLISAINTSPIVATDDREDRSIRPPFELLVQGIWIVYLVINTKRESKLNYLRLFAPFPLIYAKMTLKCYAFIKARKSFALGHNPRLIVGYMQQLQEENDQHTSEEDVPPPAPPVIMGEGEHKLEKQPHGYMFRENLEEVQQAGLVTIDRVWQLENLFLKDICLSFALFKLLRCRFARYKLTDVIPTETNRFIRSVLLKDGEHERAFRMIADELSFLRDYYDSPLPVSYSDNWLVIVSMIISLLSVGYCIFVGTDIITSVHNAVWHPKFSNGLYTITCGYYCHWGFFLSQYVNKFFGNLYFDIVPVLLLLVFVVVAEARDVASHICSNRTKVILTCRCVHRTSQLPPVIPKWVGRLLECRCEWLLRHWNDKMRQSSLLVLHPRQIHQLGLPGCLRRLLDRNRSSNVKVPSEVKACIINALRSTSGSNGASLSKGMTSLRQSQIGRSLLWACNNSKGTSDIILVWHIATTILEARHPHHQQDGRPSSVSVCDMKTAAAHLSRYCAYLVESCPELLPDDDAWSKDLYKKVKKDADRALAIGSSTPVSSMSPEAAYRKLVEMFGATQNHEVLKDAAKLAEQLGKLTGGEEVAWELLAGFWSEMILYLAPSDNLKGHLQAIDRGGELITLLWALLTHIGIIDRPGDAAASAPATGV</sequence>
<reference evidence="2" key="1">
    <citation type="submission" date="2015-06" db="UniProtKB">
        <authorList>
            <consortium name="EnsemblPlants"/>
        </authorList>
    </citation>
    <scope>IDENTIFICATION</scope>
</reference>
<evidence type="ECO:0000259" key="1">
    <source>
        <dbReference type="Pfam" id="PF13968"/>
    </source>
</evidence>
<evidence type="ECO:0000313" key="2">
    <source>
        <dbReference type="EnsemblPlants" id="EMT20797"/>
    </source>
</evidence>
<dbReference type="InterPro" id="IPR007658">
    <property type="entry name" value="DUF594"/>
</dbReference>
<dbReference type="Pfam" id="PF04578">
    <property type="entry name" value="DUF594"/>
    <property type="match status" value="1"/>
</dbReference>
<proteinExistence type="predicted"/>
<dbReference type="InterPro" id="IPR025315">
    <property type="entry name" value="DUF4220"/>
</dbReference>
<feature type="domain" description="DUF4220" evidence="1">
    <location>
        <begin position="154"/>
        <end position="512"/>
    </location>
</feature>
<dbReference type="PANTHER" id="PTHR31325">
    <property type="entry name" value="OS01G0798800 PROTEIN-RELATED"/>
    <property type="match status" value="1"/>
</dbReference>
<name>M8C172_AEGTA</name>
<accession>M8C172</accession>